<accession>E0STC1</accession>
<dbReference type="STRING" id="583356.Igag_0771"/>
<evidence type="ECO:0000256" key="1">
    <source>
        <dbReference type="SAM" id="Coils"/>
    </source>
</evidence>
<dbReference type="BioCyc" id="IAGG583356:GHAH-764-MONOMER"/>
<proteinExistence type="predicted"/>
<name>E0STC1_IGNAA</name>
<keyword evidence="1" id="KW-0175">Coiled coil</keyword>
<dbReference type="KEGG" id="iag:Igag_0771"/>
<dbReference type="AlphaFoldDB" id="E0STC1"/>
<organism evidence="2 3">
    <name type="scientific">Ignisphaera aggregans (strain DSM 17230 / JCM 13409 / AQ1.S1)</name>
    <dbReference type="NCBI Taxonomy" id="583356"/>
    <lineage>
        <taxon>Archaea</taxon>
        <taxon>Thermoproteota</taxon>
        <taxon>Thermoprotei</taxon>
        <taxon>Desulfurococcales</taxon>
        <taxon>Desulfurococcaceae</taxon>
        <taxon>Ignisphaera</taxon>
    </lineage>
</organism>
<evidence type="ECO:0000313" key="3">
    <source>
        <dbReference type="Proteomes" id="UP000001304"/>
    </source>
</evidence>
<keyword evidence="3" id="KW-1185">Reference proteome</keyword>
<evidence type="ECO:0000313" key="2">
    <source>
        <dbReference type="EMBL" id="ADM27598.1"/>
    </source>
</evidence>
<feature type="coiled-coil region" evidence="1">
    <location>
        <begin position="13"/>
        <end position="40"/>
    </location>
</feature>
<dbReference type="Proteomes" id="UP000001304">
    <property type="component" value="Chromosome"/>
</dbReference>
<reference evidence="2 3" key="1">
    <citation type="journal article" date="2010" name="Stand. Genomic Sci.">
        <title>Complete genome sequence of Ignisphaera aggregans type strain (AQ1.S1).</title>
        <authorList>
            <person name="Goker M."/>
            <person name="Held B."/>
            <person name="Lapidus A."/>
            <person name="Nolan M."/>
            <person name="Spring S."/>
            <person name="Yasawong M."/>
            <person name="Lucas S."/>
            <person name="Glavina Del Rio T."/>
            <person name="Tice H."/>
            <person name="Cheng J.F."/>
            <person name="Goodwin L."/>
            <person name="Tapia R."/>
            <person name="Pitluck S."/>
            <person name="Liolios K."/>
            <person name="Ivanova N."/>
            <person name="Mavromatis K."/>
            <person name="Mikhailova N."/>
            <person name="Pati A."/>
            <person name="Chen A."/>
            <person name="Palaniappan K."/>
            <person name="Brambilla E."/>
            <person name="Land M."/>
            <person name="Hauser L."/>
            <person name="Chang Y.J."/>
            <person name="Jeffries C.D."/>
            <person name="Brettin T."/>
            <person name="Detter J.C."/>
            <person name="Han C."/>
            <person name="Rohde M."/>
            <person name="Sikorski J."/>
            <person name="Woyke T."/>
            <person name="Bristow J."/>
            <person name="Eisen J.A."/>
            <person name="Markowitz V."/>
            <person name="Hugenholtz P."/>
            <person name="Kyrpides N.C."/>
            <person name="Klenk H.P."/>
        </authorList>
    </citation>
    <scope>NUCLEOTIDE SEQUENCE [LARGE SCALE GENOMIC DNA]</scope>
    <source>
        <strain evidence="3">DSM 17230 / JCM 13409 / AQ1.S1</strain>
    </source>
</reference>
<dbReference type="EMBL" id="CP002098">
    <property type="protein sequence ID" value="ADM27598.1"/>
    <property type="molecule type" value="Genomic_DNA"/>
</dbReference>
<dbReference type="HOGENOM" id="CLU_2748112_0_0_2"/>
<sequence length="70" mass="8391">MGLTNEVSQDLEKSRMELHKKELEAAMRMSEEEKKLIRDLIESSYRMVYLGYIPAYYRARPNRITSLYIM</sequence>
<protein>
    <submittedName>
        <fullName evidence="2">Uncharacterized protein</fullName>
    </submittedName>
</protein>
<gene>
    <name evidence="2" type="ordered locus">Igag_0771</name>
</gene>